<feature type="domain" description="Ig-like" evidence="7">
    <location>
        <begin position="810"/>
        <end position="900"/>
    </location>
</feature>
<feature type="domain" description="Fibronectin type-III" evidence="8">
    <location>
        <begin position="625"/>
        <end position="722"/>
    </location>
</feature>
<evidence type="ECO:0000256" key="1">
    <source>
        <dbReference type="ARBA" id="ARBA00004496"/>
    </source>
</evidence>
<dbReference type="Pfam" id="PF18362">
    <property type="entry name" value="THB"/>
    <property type="match status" value="1"/>
</dbReference>
<keyword evidence="6" id="KW-1133">Transmembrane helix</keyword>
<feature type="domain" description="Fibronectin type-III" evidence="8">
    <location>
        <begin position="905"/>
        <end position="999"/>
    </location>
</feature>
<keyword evidence="3" id="KW-0677">Repeat</keyword>
<dbReference type="InterPro" id="IPR013783">
    <property type="entry name" value="Ig-like_fold"/>
</dbReference>
<keyword evidence="6" id="KW-0472">Membrane</keyword>
<comment type="subcellular location">
    <subcellularLocation>
        <location evidence="1">Cytoplasm</location>
    </subcellularLocation>
</comment>
<feature type="transmembrane region" description="Helical" evidence="6">
    <location>
        <begin position="401"/>
        <end position="430"/>
    </location>
</feature>
<dbReference type="InterPro" id="IPR007110">
    <property type="entry name" value="Ig-like_dom"/>
</dbReference>
<dbReference type="FunFam" id="2.60.40.10:FF:000031">
    <property type="entry name" value="Myosin-binding protein C, slow type"/>
    <property type="match status" value="1"/>
</dbReference>
<dbReference type="InterPro" id="IPR013098">
    <property type="entry name" value="Ig_I-set"/>
</dbReference>
<evidence type="ECO:0000313" key="9">
    <source>
        <dbReference type="Ensembl" id="ENSSORP00005016709.1"/>
    </source>
</evidence>
<keyword evidence="10" id="KW-1185">Reference proteome</keyword>
<feature type="domain" description="Ig-like" evidence="7">
    <location>
        <begin position="437"/>
        <end position="520"/>
    </location>
</feature>
<dbReference type="Gene3D" id="2.60.40.10">
    <property type="entry name" value="Immunoglobulins"/>
    <property type="match status" value="10"/>
</dbReference>
<dbReference type="SUPFAM" id="SSF49265">
    <property type="entry name" value="Fibronectin type III"/>
    <property type="match status" value="2"/>
</dbReference>
<feature type="domain" description="Ig-like" evidence="7">
    <location>
        <begin position="299"/>
        <end position="386"/>
    </location>
</feature>
<feature type="domain" description="Ig-like" evidence="7">
    <location>
        <begin position="35"/>
        <end position="125"/>
    </location>
</feature>
<dbReference type="SUPFAM" id="SSF48726">
    <property type="entry name" value="Immunoglobulin"/>
    <property type="match status" value="7"/>
</dbReference>
<dbReference type="AlphaFoldDB" id="A0A672ZIV9"/>
<organism evidence="9 10">
    <name type="scientific">Sphaeramia orbicularis</name>
    <name type="common">orbiculate cardinalfish</name>
    <dbReference type="NCBI Taxonomy" id="375764"/>
    <lineage>
        <taxon>Eukaryota</taxon>
        <taxon>Metazoa</taxon>
        <taxon>Chordata</taxon>
        <taxon>Craniata</taxon>
        <taxon>Vertebrata</taxon>
        <taxon>Euteleostomi</taxon>
        <taxon>Actinopterygii</taxon>
        <taxon>Neopterygii</taxon>
        <taxon>Teleostei</taxon>
        <taxon>Neoteleostei</taxon>
        <taxon>Acanthomorphata</taxon>
        <taxon>Gobiaria</taxon>
        <taxon>Kurtiformes</taxon>
        <taxon>Apogonoidei</taxon>
        <taxon>Apogonidae</taxon>
        <taxon>Apogoninae</taxon>
        <taxon>Sphaeramia</taxon>
    </lineage>
</organism>
<dbReference type="FunFam" id="2.60.40.10:FF:001401">
    <property type="entry name" value="immunoglobulin-like and fibronectin type III domain-containing protein 1"/>
    <property type="match status" value="1"/>
</dbReference>
<dbReference type="PROSITE" id="PS50853">
    <property type="entry name" value="FN3"/>
    <property type="match status" value="2"/>
</dbReference>
<keyword evidence="6" id="KW-0812">Transmembrane</keyword>
<dbReference type="SMART" id="SM00409">
    <property type="entry name" value="IG"/>
    <property type="match status" value="7"/>
</dbReference>
<evidence type="ECO:0000259" key="7">
    <source>
        <dbReference type="PROSITE" id="PS50835"/>
    </source>
</evidence>
<dbReference type="PANTHER" id="PTHR13817:SF180">
    <property type="entry name" value="IMMUNOGLOBULIN-LIKE AND FIBRONECTIN TYPE III DOMAIN-CONTAINING 1, TANDEM DUPLICATE 3-RELATED"/>
    <property type="match status" value="1"/>
</dbReference>
<dbReference type="InterPro" id="IPR036179">
    <property type="entry name" value="Ig-like_dom_sf"/>
</dbReference>
<comment type="similarity">
    <text evidence="5">Belongs to the immunoglobulin superfamily. MyBP family.</text>
</comment>
<accession>A0A672ZIV9</accession>
<dbReference type="Proteomes" id="UP000472271">
    <property type="component" value="Chromosome 5"/>
</dbReference>
<dbReference type="InterPro" id="IPR040849">
    <property type="entry name" value="MyBP-C_THB"/>
</dbReference>
<dbReference type="GO" id="GO:0031430">
    <property type="term" value="C:M band"/>
    <property type="evidence" value="ECO:0007669"/>
    <property type="project" value="TreeGrafter"/>
</dbReference>
<evidence type="ECO:0000259" key="8">
    <source>
        <dbReference type="PROSITE" id="PS50853"/>
    </source>
</evidence>
<evidence type="ECO:0000256" key="4">
    <source>
        <dbReference type="ARBA" id="ARBA00023319"/>
    </source>
</evidence>
<evidence type="ECO:0000256" key="6">
    <source>
        <dbReference type="SAM" id="Phobius"/>
    </source>
</evidence>
<feature type="domain" description="Ig-like" evidence="7">
    <location>
        <begin position="1007"/>
        <end position="1096"/>
    </location>
</feature>
<dbReference type="InterPro" id="IPR003598">
    <property type="entry name" value="Ig_sub2"/>
</dbReference>
<dbReference type="InterPro" id="IPR036116">
    <property type="entry name" value="FN3_sf"/>
</dbReference>
<dbReference type="SMART" id="SM00408">
    <property type="entry name" value="IGc2"/>
    <property type="match status" value="4"/>
</dbReference>
<dbReference type="InterPro" id="IPR050964">
    <property type="entry name" value="Striated_Muscle_Regulatory"/>
</dbReference>
<evidence type="ECO:0000313" key="10">
    <source>
        <dbReference type="Proteomes" id="UP000472271"/>
    </source>
</evidence>
<dbReference type="InterPro" id="IPR003961">
    <property type="entry name" value="FN3_dom"/>
</dbReference>
<evidence type="ECO:0000256" key="2">
    <source>
        <dbReference type="ARBA" id="ARBA00022490"/>
    </source>
</evidence>
<dbReference type="InterPro" id="IPR003599">
    <property type="entry name" value="Ig_sub"/>
</dbReference>
<reference evidence="9" key="2">
    <citation type="submission" date="2025-08" db="UniProtKB">
        <authorList>
            <consortium name="Ensembl"/>
        </authorList>
    </citation>
    <scope>IDENTIFICATION</scope>
</reference>
<dbReference type="FunFam" id="2.60.40.10:FF:001097">
    <property type="entry name" value="Immunoglobulin-like and fibronectin type III domain-containing protein 1"/>
    <property type="match status" value="1"/>
</dbReference>
<dbReference type="Pfam" id="PF00041">
    <property type="entry name" value="fn3"/>
    <property type="match status" value="3"/>
</dbReference>
<evidence type="ECO:0000256" key="3">
    <source>
        <dbReference type="ARBA" id="ARBA00022737"/>
    </source>
</evidence>
<reference evidence="9" key="3">
    <citation type="submission" date="2025-09" db="UniProtKB">
        <authorList>
            <consortium name="Ensembl"/>
        </authorList>
    </citation>
    <scope>IDENTIFICATION</scope>
</reference>
<dbReference type="SMART" id="SM00060">
    <property type="entry name" value="FN3"/>
    <property type="match status" value="3"/>
</dbReference>
<keyword evidence="2" id="KW-0963">Cytoplasm</keyword>
<dbReference type="FunFam" id="2.60.40.10:FF:001232">
    <property type="entry name" value="Immunoglobulin-like and fibronectin type III domain-containing 1"/>
    <property type="match status" value="1"/>
</dbReference>
<dbReference type="Ensembl" id="ENSSORT00005017220.1">
    <property type="protein sequence ID" value="ENSSORP00005016709.1"/>
    <property type="gene ID" value="ENSSORG00005008452.1"/>
</dbReference>
<name>A0A672ZIV9_9TELE</name>
<dbReference type="FunFam" id="2.60.40.10:FF:000425">
    <property type="entry name" value="Myosin light chain kinase"/>
    <property type="match status" value="2"/>
</dbReference>
<dbReference type="GO" id="GO:0045214">
    <property type="term" value="P:sarcomere organization"/>
    <property type="evidence" value="ECO:0007669"/>
    <property type="project" value="TreeGrafter"/>
</dbReference>
<dbReference type="FunFam" id="2.60.40.10:FF:000062">
    <property type="entry name" value="Myosin-binding protein C, slow type"/>
    <property type="match status" value="1"/>
</dbReference>
<dbReference type="PANTHER" id="PTHR13817">
    <property type="entry name" value="TITIN"/>
    <property type="match status" value="1"/>
</dbReference>
<keyword evidence="4" id="KW-0393">Immunoglobulin domain</keyword>
<sequence length="1110" mass="124734">SWKKTLTMAIKKRSRVPGVMITQYVEQIPLGKSTPDFTRKPMATTVQEGKKALFKAMVNGDPEPTVTWERNKGEVNDEEMYKTRYDERAREHILEMPNVKPDQSDTYKCFATNEYGVAVCTVTLKVVEGKKDTQYCANEYVVVTRKKQLPPPKEGEIDPKLWELLLSAPKKDYEKICFDFGVTDFRWMLKRLKQLKKEREDEQAKVVEKVENVKQIEVKPNGKAEFSVDMTLWDPNSEINLYKDGKLVPYGCDENSKPCLMKTGTKYVFSIKDPQPEDAGFYQLDVEEANILSTEFQVPAVEFIAKIKDAKAVESEDAIFQCVLSTPLNRITWSIEENSLDDGDKYEITVSEDKLIHTLRVKNCEMKDNGKYYAIAGITTSSASLTVEGGPCFNFNVDVHLLLAVAQTVVTIKVAVFFLLVIYFSIYMLISECYKNEGVRFISGLSDTVANVGERAELSCKLSSDNSEGCWYKNGKLVKDGVTIIKDGSCHRLVIDCCKKDDAAVYRFEAEGRKSEATLKIEDPPKIDSDALGEFTKPVIIKAGENAEWKLPFSGGEPITIHWYKNDDELSAGLYVKIETSATESQLRLTKCQRKDGGEVKIKLKNEFGTIEATSQLIVLDKPTPPQGPVDIMESAVTSVEFKWKPPKDSGGCPITSYLIERQQVGRNKWTNLGEIPGSNPTYKDSDVDPGRRYCYRIRAKNTEGVSDYLQTEDIPAGVLRNSTKVVSAFKDCINLAWCAPCDTGGTKIVGYNLEKNKKGTNYWNTKYAVKDVFEGAAYEFRVSAINLSGAGDPSIPSETVIARDPMMRPKFKDRNMKSFIVVRSGNTVRLNIHFEASPMPDVFWLKDGLPVPKHVTITNSDKGSQLLIPTSERSDSGIYTIIVKNIVGQESFNVEIRVTDDPKPPGVVELEQNTPGTVTLIWTPSPDEKRDDRLHYTISKRDSFKRTWRTVADNLYNHKFTVVNILPGREYDFRVFAKNDMGLSAPCVSPFKVGISENKTMNMQSPPSFIVPLKMRTAPQGYECCMSCAVKGDPAPRVTWYCNNMSLNTNPNYYISNICGVCSLLILRVGQKDNGEYKVVIENQLGTAECSMTLNVRGISMVQQSYFLS</sequence>
<evidence type="ECO:0000256" key="5">
    <source>
        <dbReference type="ARBA" id="ARBA00038352"/>
    </source>
</evidence>
<dbReference type="Pfam" id="PF07679">
    <property type="entry name" value="I-set"/>
    <property type="match status" value="6"/>
</dbReference>
<dbReference type="CDD" id="cd00063">
    <property type="entry name" value="FN3"/>
    <property type="match status" value="3"/>
</dbReference>
<dbReference type="PROSITE" id="PS50835">
    <property type="entry name" value="IG_LIKE"/>
    <property type="match status" value="5"/>
</dbReference>
<protein>
    <submittedName>
        <fullName evidence="9">Immunoglobulin like and fibronectin type III domain containing 1, tandem duplicate 2</fullName>
    </submittedName>
</protein>
<proteinExistence type="inferred from homology"/>
<reference evidence="9" key="1">
    <citation type="submission" date="2019-06" db="EMBL/GenBank/DDBJ databases">
        <authorList>
            <consortium name="Wellcome Sanger Institute Data Sharing"/>
        </authorList>
    </citation>
    <scope>NUCLEOTIDE SEQUENCE [LARGE SCALE GENOMIC DNA]</scope>
</reference>